<protein>
    <submittedName>
        <fullName evidence="2">Uncharacterized protein</fullName>
    </submittedName>
</protein>
<evidence type="ECO:0000256" key="1">
    <source>
        <dbReference type="SAM" id="MobiDB-lite"/>
    </source>
</evidence>
<dbReference type="Proteomes" id="UP000828390">
    <property type="component" value="Unassembled WGS sequence"/>
</dbReference>
<name>A0A9D4I4X1_DREPO</name>
<proteinExistence type="predicted"/>
<dbReference type="EMBL" id="JAIWYP010000010">
    <property type="protein sequence ID" value="KAH3748269.1"/>
    <property type="molecule type" value="Genomic_DNA"/>
</dbReference>
<organism evidence="2 3">
    <name type="scientific">Dreissena polymorpha</name>
    <name type="common">Zebra mussel</name>
    <name type="synonym">Mytilus polymorpha</name>
    <dbReference type="NCBI Taxonomy" id="45954"/>
    <lineage>
        <taxon>Eukaryota</taxon>
        <taxon>Metazoa</taxon>
        <taxon>Spiralia</taxon>
        <taxon>Lophotrochozoa</taxon>
        <taxon>Mollusca</taxon>
        <taxon>Bivalvia</taxon>
        <taxon>Autobranchia</taxon>
        <taxon>Heteroconchia</taxon>
        <taxon>Euheterodonta</taxon>
        <taxon>Imparidentia</taxon>
        <taxon>Neoheterodontei</taxon>
        <taxon>Myida</taxon>
        <taxon>Dreissenoidea</taxon>
        <taxon>Dreissenidae</taxon>
        <taxon>Dreissena</taxon>
    </lineage>
</organism>
<feature type="region of interest" description="Disordered" evidence="1">
    <location>
        <begin position="1"/>
        <end position="33"/>
    </location>
</feature>
<evidence type="ECO:0000313" key="3">
    <source>
        <dbReference type="Proteomes" id="UP000828390"/>
    </source>
</evidence>
<gene>
    <name evidence="2" type="ORF">DPMN_182707</name>
</gene>
<evidence type="ECO:0000313" key="2">
    <source>
        <dbReference type="EMBL" id="KAH3748269.1"/>
    </source>
</evidence>
<dbReference type="AlphaFoldDB" id="A0A9D4I4X1"/>
<reference evidence="2" key="2">
    <citation type="submission" date="2020-11" db="EMBL/GenBank/DDBJ databases">
        <authorList>
            <person name="McCartney M.A."/>
            <person name="Auch B."/>
            <person name="Kono T."/>
            <person name="Mallez S."/>
            <person name="Becker A."/>
            <person name="Gohl D.M."/>
            <person name="Silverstein K.A.T."/>
            <person name="Koren S."/>
            <person name="Bechman K.B."/>
            <person name="Herman A."/>
            <person name="Abrahante J.E."/>
            <person name="Garbe J."/>
        </authorList>
    </citation>
    <scope>NUCLEOTIDE SEQUENCE</scope>
    <source>
        <strain evidence="2">Duluth1</strain>
        <tissue evidence="2">Whole animal</tissue>
    </source>
</reference>
<reference evidence="2" key="1">
    <citation type="journal article" date="2019" name="bioRxiv">
        <title>The Genome of the Zebra Mussel, Dreissena polymorpha: A Resource for Invasive Species Research.</title>
        <authorList>
            <person name="McCartney M.A."/>
            <person name="Auch B."/>
            <person name="Kono T."/>
            <person name="Mallez S."/>
            <person name="Zhang Y."/>
            <person name="Obille A."/>
            <person name="Becker A."/>
            <person name="Abrahante J.E."/>
            <person name="Garbe J."/>
            <person name="Badalamenti J.P."/>
            <person name="Herman A."/>
            <person name="Mangelson H."/>
            <person name="Liachko I."/>
            <person name="Sullivan S."/>
            <person name="Sone E.D."/>
            <person name="Koren S."/>
            <person name="Silverstein K.A.T."/>
            <person name="Beckman K.B."/>
            <person name="Gohl D.M."/>
        </authorList>
    </citation>
    <scope>NUCLEOTIDE SEQUENCE</scope>
    <source>
        <strain evidence="2">Duluth1</strain>
        <tissue evidence="2">Whole animal</tissue>
    </source>
</reference>
<accession>A0A9D4I4X1</accession>
<comment type="caution">
    <text evidence="2">The sequence shown here is derived from an EMBL/GenBank/DDBJ whole genome shotgun (WGS) entry which is preliminary data.</text>
</comment>
<keyword evidence="3" id="KW-1185">Reference proteome</keyword>
<sequence length="65" mass="7368">MKDRAAPGNKSTNTELYSCSEDNEGQGRLQATSQRTQSYILAVKIIKDREGSRQQVNEHRAIFLQ</sequence>